<dbReference type="InterPro" id="IPR052928">
    <property type="entry name" value="Desiccation-related_membrane"/>
</dbReference>
<feature type="coiled-coil region" evidence="1">
    <location>
        <begin position="40"/>
        <end position="71"/>
    </location>
</feature>
<proteinExistence type="predicted"/>
<name>A0A0C2HQ00_9BACT</name>
<dbReference type="EMBL" id="JWJD01000002">
    <property type="protein sequence ID" value="KIH76975.1"/>
    <property type="molecule type" value="Genomic_DNA"/>
</dbReference>
<dbReference type="Proteomes" id="UP000035068">
    <property type="component" value="Unassembled WGS sequence"/>
</dbReference>
<dbReference type="SUPFAM" id="SSF58113">
    <property type="entry name" value="Apolipoprotein A-I"/>
    <property type="match status" value="1"/>
</dbReference>
<evidence type="ECO:0008006" key="5">
    <source>
        <dbReference type="Google" id="ProtNLM"/>
    </source>
</evidence>
<dbReference type="PANTHER" id="PTHR35792">
    <property type="entry name" value="GENERAL STRESS PROTEIN"/>
    <property type="match status" value="1"/>
</dbReference>
<gene>
    <name evidence="3" type="ORF">GFER_07830</name>
</gene>
<keyword evidence="1" id="KW-0175">Coiled coil</keyword>
<protein>
    <recommendedName>
        <fullName evidence="5">Gas vesicle protein</fullName>
    </recommendedName>
</protein>
<reference evidence="3 4" key="1">
    <citation type="submission" date="2014-12" db="EMBL/GenBank/DDBJ databases">
        <title>Genomes of Geoalkalibacter ferrihydriticus and Geoalkalibacter subterraneus, two haloalkaliphilic metal-reducing members of the Geobacteraceae.</title>
        <authorList>
            <person name="Badalamenti J.P."/>
            <person name="Torres C.I."/>
            <person name="Krajmalnik-Brown R."/>
            <person name="Bond D.R."/>
        </authorList>
    </citation>
    <scope>NUCLEOTIDE SEQUENCE [LARGE SCALE GENOMIC DNA]</scope>
    <source>
        <strain evidence="3 4">DSM 17813</strain>
    </source>
</reference>
<dbReference type="Gene3D" id="1.20.120.20">
    <property type="entry name" value="Apolipoprotein"/>
    <property type="match status" value="1"/>
</dbReference>
<dbReference type="InterPro" id="IPR024623">
    <property type="entry name" value="YtxH"/>
</dbReference>
<comment type="caution">
    <text evidence="3">The sequence shown here is derived from an EMBL/GenBank/DDBJ whole genome shotgun (WGS) entry which is preliminary data.</text>
</comment>
<dbReference type="Pfam" id="PF12732">
    <property type="entry name" value="YtxH"/>
    <property type="match status" value="1"/>
</dbReference>
<keyword evidence="4" id="KW-1185">Reference proteome</keyword>
<sequence>MSEECRSSGVGGILLAFIAGAAVGGGLALLAAPRSGEETRHRLTDLADETREKLHEMTEEAEAHVREAIEEGREALMEKREMVKAAVEAGKKAMEEERGKHAKST</sequence>
<evidence type="ECO:0000256" key="2">
    <source>
        <dbReference type="SAM" id="Phobius"/>
    </source>
</evidence>
<evidence type="ECO:0000313" key="4">
    <source>
        <dbReference type="Proteomes" id="UP000035068"/>
    </source>
</evidence>
<dbReference type="PANTHER" id="PTHR35792:SF2">
    <property type="entry name" value="GENERAL STRESS PROTEIN"/>
    <property type="match status" value="1"/>
</dbReference>
<accession>A0A0C2HQ00</accession>
<evidence type="ECO:0000256" key="1">
    <source>
        <dbReference type="SAM" id="Coils"/>
    </source>
</evidence>
<dbReference type="RefSeq" id="WP_040098152.1">
    <property type="nucleotide sequence ID" value="NZ_JWJD01000002.1"/>
</dbReference>
<dbReference type="AlphaFoldDB" id="A0A0C2HQ00"/>
<keyword evidence="2" id="KW-0472">Membrane</keyword>
<keyword evidence="2" id="KW-1133">Transmembrane helix</keyword>
<evidence type="ECO:0000313" key="3">
    <source>
        <dbReference type="EMBL" id="KIH76975.1"/>
    </source>
</evidence>
<keyword evidence="2" id="KW-0812">Transmembrane</keyword>
<feature type="transmembrane region" description="Helical" evidence="2">
    <location>
        <begin position="12"/>
        <end position="32"/>
    </location>
</feature>
<organism evidence="3 4">
    <name type="scientific">Geoalkalibacter ferrihydriticus DSM 17813</name>
    <dbReference type="NCBI Taxonomy" id="1121915"/>
    <lineage>
        <taxon>Bacteria</taxon>
        <taxon>Pseudomonadati</taxon>
        <taxon>Thermodesulfobacteriota</taxon>
        <taxon>Desulfuromonadia</taxon>
        <taxon>Desulfuromonadales</taxon>
        <taxon>Geoalkalibacteraceae</taxon>
        <taxon>Geoalkalibacter</taxon>
    </lineage>
</organism>